<reference evidence="1 2" key="2">
    <citation type="submission" date="2016-08" db="EMBL/GenBank/DDBJ databases">
        <title>Pervasive Adenine N6-methylation of Active Genes in Fungi.</title>
        <authorList>
            <consortium name="DOE Joint Genome Institute"/>
            <person name="Mondo S.J."/>
            <person name="Dannebaum R.O."/>
            <person name="Kuo R.C."/>
            <person name="Labutti K."/>
            <person name="Haridas S."/>
            <person name="Kuo A."/>
            <person name="Salamov A."/>
            <person name="Ahrendt S.R."/>
            <person name="Lipzen A."/>
            <person name="Sullivan W."/>
            <person name="Andreopoulos W.B."/>
            <person name="Clum A."/>
            <person name="Lindquist E."/>
            <person name="Daum C."/>
            <person name="Ramamoorthy G.K."/>
            <person name="Gryganskyi A."/>
            <person name="Culley D."/>
            <person name="Magnuson J.K."/>
            <person name="James T.Y."/>
            <person name="O'Malley M.A."/>
            <person name="Stajich J.E."/>
            <person name="Spatafora J.W."/>
            <person name="Visel A."/>
            <person name="Grigoriev I.V."/>
        </authorList>
    </citation>
    <scope>NUCLEOTIDE SEQUENCE [LARGE SCALE GENOMIC DNA]</scope>
    <source>
        <strain evidence="2">finn</strain>
    </source>
</reference>
<sequence>MGYLLVKKQFKKDVSRLITENQLPDKEVFSENDFSHLPSIIQKYIINCGYIGTPKMSYLTMKYKNVDFSQGRKGPNLKIDYTQYNFIKEPSRMAFIDSSMFGIPFEGYDYYENGVGGMKGVIAKIITLFNQKGEEMDKACLATFLAECFFAPTILLQDYIEFEEINDHQVRGTIKYKEQTASGIFTFNENFEMISFTTKDRAATGTDGSMEYIPWSALCSDYQVAKNGIKYPVKFQAVWNYPDDNFIYFDGVIHDISYGFENKNNS</sequence>
<evidence type="ECO:0000313" key="2">
    <source>
        <dbReference type="Proteomes" id="UP000193719"/>
    </source>
</evidence>
<dbReference type="Pfam" id="PF20181">
    <property type="entry name" value="DUF6544"/>
    <property type="match status" value="1"/>
</dbReference>
<dbReference type="OrthoDB" id="10295938at2759"/>
<reference evidence="1 2" key="1">
    <citation type="submission" date="2016-08" db="EMBL/GenBank/DDBJ databases">
        <title>Genomes of anaerobic fungi encode conserved fungal cellulosomes for biomass hydrolysis.</title>
        <authorList>
            <consortium name="DOE Joint Genome Institute"/>
            <person name="Haitjema C.H."/>
            <person name="Gilmore S.P."/>
            <person name="Henske J.K."/>
            <person name="Solomon K.V."/>
            <person name="De Groot R."/>
            <person name="Kuo A."/>
            <person name="Mondo S.J."/>
            <person name="Salamov A.A."/>
            <person name="Labutti K."/>
            <person name="Zhao Z."/>
            <person name="Chiniquy J."/>
            <person name="Barry K."/>
            <person name="Brewer H.M."/>
            <person name="Purvine S.O."/>
            <person name="Wright A.T."/>
            <person name="Boxma B."/>
            <person name="Van Alen T."/>
            <person name="Hackstein J.H."/>
            <person name="Baker S.E."/>
            <person name="Grigoriev I.V."/>
            <person name="O'Malley M.A."/>
        </authorList>
    </citation>
    <scope>NUCLEOTIDE SEQUENCE [LARGE SCALE GENOMIC DNA]</scope>
    <source>
        <strain evidence="2">finn</strain>
    </source>
</reference>
<proteinExistence type="predicted"/>
<dbReference type="EMBL" id="MCFH01000025">
    <property type="protein sequence ID" value="ORX49042.1"/>
    <property type="molecule type" value="Genomic_DNA"/>
</dbReference>
<name>A0A1Y1V9D3_9FUNG</name>
<protein>
    <submittedName>
        <fullName evidence="1">Uncharacterized protein</fullName>
    </submittedName>
</protein>
<comment type="caution">
    <text evidence="1">The sequence shown here is derived from an EMBL/GenBank/DDBJ whole genome shotgun (WGS) entry which is preliminary data.</text>
</comment>
<dbReference type="AlphaFoldDB" id="A0A1Y1V9D3"/>
<organism evidence="1 2">
    <name type="scientific">Piromyces finnis</name>
    <dbReference type="NCBI Taxonomy" id="1754191"/>
    <lineage>
        <taxon>Eukaryota</taxon>
        <taxon>Fungi</taxon>
        <taxon>Fungi incertae sedis</taxon>
        <taxon>Chytridiomycota</taxon>
        <taxon>Chytridiomycota incertae sedis</taxon>
        <taxon>Neocallimastigomycetes</taxon>
        <taxon>Neocallimastigales</taxon>
        <taxon>Neocallimastigaceae</taxon>
        <taxon>Piromyces</taxon>
    </lineage>
</organism>
<keyword evidence="2" id="KW-1185">Reference proteome</keyword>
<evidence type="ECO:0000313" key="1">
    <source>
        <dbReference type="EMBL" id="ORX49042.1"/>
    </source>
</evidence>
<dbReference type="Proteomes" id="UP000193719">
    <property type="component" value="Unassembled WGS sequence"/>
</dbReference>
<accession>A0A1Y1V9D3</accession>
<gene>
    <name evidence="1" type="ORF">BCR36DRAFT_413038</name>
</gene>
<dbReference type="InterPro" id="IPR046674">
    <property type="entry name" value="DUF6544"/>
</dbReference>